<dbReference type="AlphaFoldDB" id="A0A397Q2H4"/>
<dbReference type="InterPro" id="IPR050465">
    <property type="entry name" value="UPF0194_transport"/>
</dbReference>
<evidence type="ECO:0000259" key="4">
    <source>
        <dbReference type="Pfam" id="PF25989"/>
    </source>
</evidence>
<accession>A0A397Q2H4</accession>
<evidence type="ECO:0000313" key="6">
    <source>
        <dbReference type="Proteomes" id="UP000266273"/>
    </source>
</evidence>
<evidence type="ECO:0000313" key="5">
    <source>
        <dbReference type="EMBL" id="RIA55258.1"/>
    </source>
</evidence>
<dbReference type="Gene3D" id="2.40.420.20">
    <property type="match status" value="1"/>
</dbReference>
<dbReference type="EMBL" id="QXDF01000001">
    <property type="protein sequence ID" value="RIA55258.1"/>
    <property type="molecule type" value="Genomic_DNA"/>
</dbReference>
<name>A0A397Q2H4_9HYPH</name>
<protein>
    <submittedName>
        <fullName evidence="5">HlyD family secretion protein</fullName>
    </submittedName>
</protein>
<comment type="caution">
    <text evidence="5">The sequence shown here is derived from an EMBL/GenBank/DDBJ whole genome shotgun (WGS) entry which is preliminary data.</text>
</comment>
<dbReference type="GO" id="GO:0030313">
    <property type="term" value="C:cell envelope"/>
    <property type="evidence" value="ECO:0007669"/>
    <property type="project" value="UniProtKB-SubCell"/>
</dbReference>
<dbReference type="OrthoDB" id="9791520at2"/>
<organism evidence="5 6">
    <name type="scientific">Dichotomicrobium thermohalophilum</name>
    <dbReference type="NCBI Taxonomy" id="933063"/>
    <lineage>
        <taxon>Bacteria</taxon>
        <taxon>Pseudomonadati</taxon>
        <taxon>Pseudomonadota</taxon>
        <taxon>Alphaproteobacteria</taxon>
        <taxon>Hyphomicrobiales</taxon>
        <taxon>Hyphomicrobiaceae</taxon>
        <taxon>Dichotomicrobium</taxon>
    </lineage>
</organism>
<feature type="coiled-coil region" evidence="3">
    <location>
        <begin position="103"/>
        <end position="132"/>
    </location>
</feature>
<dbReference type="RefSeq" id="WP_119060187.1">
    <property type="nucleotide sequence ID" value="NZ_QXDF01000001.1"/>
</dbReference>
<reference evidence="5 6" key="1">
    <citation type="submission" date="2018-08" db="EMBL/GenBank/DDBJ databases">
        <title>Genomic Encyclopedia of Archaeal and Bacterial Type Strains, Phase II (KMG-II): from individual species to whole genera.</title>
        <authorList>
            <person name="Goeker M."/>
        </authorList>
    </citation>
    <scope>NUCLEOTIDE SEQUENCE [LARGE SCALE GENOMIC DNA]</scope>
    <source>
        <strain evidence="5 6">DSM 5002</strain>
    </source>
</reference>
<gene>
    <name evidence="5" type="ORF">BXY53_0318</name>
</gene>
<comment type="subcellular location">
    <subcellularLocation>
        <location evidence="1">Cell envelope</location>
    </subcellularLocation>
</comment>
<evidence type="ECO:0000256" key="2">
    <source>
        <dbReference type="ARBA" id="ARBA00023054"/>
    </source>
</evidence>
<dbReference type="PANTHER" id="PTHR32347:SF29">
    <property type="entry name" value="UPF0194 MEMBRANE PROTEIN YBHG"/>
    <property type="match status" value="1"/>
</dbReference>
<evidence type="ECO:0000256" key="3">
    <source>
        <dbReference type="SAM" id="Coils"/>
    </source>
</evidence>
<proteinExistence type="predicted"/>
<keyword evidence="6" id="KW-1185">Reference proteome</keyword>
<dbReference type="Proteomes" id="UP000266273">
    <property type="component" value="Unassembled WGS sequence"/>
</dbReference>
<dbReference type="Gene3D" id="1.10.287.470">
    <property type="entry name" value="Helix hairpin bin"/>
    <property type="match status" value="1"/>
</dbReference>
<keyword evidence="2 3" id="KW-0175">Coiled coil</keyword>
<dbReference type="Pfam" id="PF25989">
    <property type="entry name" value="YknX_C"/>
    <property type="match status" value="1"/>
</dbReference>
<feature type="domain" description="YknX-like C-terminal permuted SH3-like" evidence="4">
    <location>
        <begin position="331"/>
        <end position="398"/>
    </location>
</feature>
<dbReference type="Gene3D" id="2.40.50.100">
    <property type="match status" value="1"/>
</dbReference>
<evidence type="ECO:0000256" key="1">
    <source>
        <dbReference type="ARBA" id="ARBA00004196"/>
    </source>
</evidence>
<dbReference type="InterPro" id="IPR058637">
    <property type="entry name" value="YknX-like_C"/>
</dbReference>
<sequence>MGRVWRKRIAWAVLAAGAAALIAYGFWPDAVPVDTAKIRRGDVIVTVEDEGISQVREVYRVSSPVAGTVQRSPVEVGDEVQKGETIVASVLPTVSGFLDDRTVQMREAAVKAAQAQLRLAEAKLERAKSMAEYWTTQLERVENLEVGRTVTQRTVDETRMEAKARLAEVRSAEAEVNLREKELEQAKAALLDPPAVYSGGKGRCCLSVPAPESGVVLEIHKESETVVQAGAPLLDIGDPRDLEIVAELLSRDAVQVRVGARAIITEWGGPPLEATVRRVDRSGFEEISALGIEEQRVKVWLDIADPPEKWAQLGHDYRVIVRIVVNEQTDVLRVPVSALFRRGEDWAVFVREDDRARLRRIELGARNFDWAQVTDGLSEGDEVILYPSDRLSEGVRVVQRQAE</sequence>
<dbReference type="PANTHER" id="PTHR32347">
    <property type="entry name" value="EFFLUX SYSTEM COMPONENT YKNX-RELATED"/>
    <property type="match status" value="1"/>
</dbReference>